<dbReference type="RefSeq" id="WP_313792429.1">
    <property type="nucleotide sequence ID" value="NZ_CP102453.1"/>
</dbReference>
<gene>
    <name evidence="8" type="ORF">NRE15_08330</name>
</gene>
<keyword evidence="5 6" id="KW-0472">Membrane</keyword>
<organism evidence="8 9">
    <name type="scientific">Fundicoccus culcitae</name>
    <dbReference type="NCBI Taxonomy" id="2969821"/>
    <lineage>
        <taxon>Bacteria</taxon>
        <taxon>Bacillati</taxon>
        <taxon>Bacillota</taxon>
        <taxon>Bacilli</taxon>
        <taxon>Lactobacillales</taxon>
        <taxon>Aerococcaceae</taxon>
        <taxon>Fundicoccus</taxon>
    </lineage>
</organism>
<proteinExistence type="predicted"/>
<feature type="domain" description="Phage shock protein PspC N-terminal" evidence="7">
    <location>
        <begin position="2"/>
        <end position="57"/>
    </location>
</feature>
<dbReference type="InterPro" id="IPR007168">
    <property type="entry name" value="Phageshock_PspC_N"/>
</dbReference>
<evidence type="ECO:0000256" key="5">
    <source>
        <dbReference type="ARBA" id="ARBA00023136"/>
    </source>
</evidence>
<reference evidence="8 9" key="1">
    <citation type="submission" date="2022-08" db="EMBL/GenBank/DDBJ databases">
        <title>Aerococcaceae sp. nov isolated from spoiled eye mask.</title>
        <authorList>
            <person name="Zhou G."/>
            <person name="Xie X.-B."/>
            <person name="Shi Q.-S."/>
            <person name="Wang Y.-S."/>
            <person name="Wen X."/>
            <person name="Peng H."/>
            <person name="Yang X.-J."/>
            <person name="Tao H.-B."/>
            <person name="Huang X.-M."/>
        </authorList>
    </citation>
    <scope>NUCLEOTIDE SEQUENCE [LARGE SCALE GENOMIC DNA]</scope>
    <source>
        <strain evidence="9">DM20194951</strain>
    </source>
</reference>
<accession>A0ABY5P3D3</accession>
<keyword evidence="4 6" id="KW-1133">Transmembrane helix</keyword>
<feature type="transmembrane region" description="Helical" evidence="6">
    <location>
        <begin position="29"/>
        <end position="56"/>
    </location>
</feature>
<protein>
    <submittedName>
        <fullName evidence="8">PspC domain-containing protein</fullName>
    </submittedName>
</protein>
<evidence type="ECO:0000256" key="3">
    <source>
        <dbReference type="ARBA" id="ARBA00022692"/>
    </source>
</evidence>
<keyword evidence="9" id="KW-1185">Reference proteome</keyword>
<dbReference type="Pfam" id="PF04024">
    <property type="entry name" value="PspC"/>
    <property type="match status" value="1"/>
</dbReference>
<dbReference type="PANTHER" id="PTHR33885">
    <property type="entry name" value="PHAGE SHOCK PROTEIN C"/>
    <property type="match status" value="1"/>
</dbReference>
<evidence type="ECO:0000256" key="4">
    <source>
        <dbReference type="ARBA" id="ARBA00022989"/>
    </source>
</evidence>
<evidence type="ECO:0000256" key="1">
    <source>
        <dbReference type="ARBA" id="ARBA00004162"/>
    </source>
</evidence>
<evidence type="ECO:0000256" key="6">
    <source>
        <dbReference type="SAM" id="Phobius"/>
    </source>
</evidence>
<dbReference type="Proteomes" id="UP001315967">
    <property type="component" value="Chromosome"/>
</dbReference>
<dbReference type="InterPro" id="IPR052027">
    <property type="entry name" value="PspC"/>
</dbReference>
<evidence type="ECO:0000313" key="8">
    <source>
        <dbReference type="EMBL" id="UUX32925.1"/>
    </source>
</evidence>
<keyword evidence="2" id="KW-1003">Cell membrane</keyword>
<evidence type="ECO:0000259" key="7">
    <source>
        <dbReference type="Pfam" id="PF04024"/>
    </source>
</evidence>
<comment type="subcellular location">
    <subcellularLocation>
        <location evidence="1">Cell membrane</location>
        <topology evidence="1">Single-pass membrane protein</topology>
    </subcellularLocation>
</comment>
<keyword evidence="3 6" id="KW-0812">Transmembrane</keyword>
<sequence length="62" mass="6794">MKRLRLSQNNKVILGVCGGLGEYFNVDPVIVRVIFVLLAFMAGLGPIAYLIIAVVMSSNENR</sequence>
<dbReference type="PANTHER" id="PTHR33885:SF3">
    <property type="entry name" value="PHAGE SHOCK PROTEIN C"/>
    <property type="match status" value="1"/>
</dbReference>
<dbReference type="EMBL" id="CP102453">
    <property type="protein sequence ID" value="UUX32925.1"/>
    <property type="molecule type" value="Genomic_DNA"/>
</dbReference>
<evidence type="ECO:0000256" key="2">
    <source>
        <dbReference type="ARBA" id="ARBA00022475"/>
    </source>
</evidence>
<name>A0ABY5P3D3_9LACT</name>
<evidence type="ECO:0000313" key="9">
    <source>
        <dbReference type="Proteomes" id="UP001315967"/>
    </source>
</evidence>